<dbReference type="SUPFAM" id="SSF46785">
    <property type="entry name" value="Winged helix' DNA-binding domain"/>
    <property type="match status" value="1"/>
</dbReference>
<dbReference type="PROSITE" id="PS51078">
    <property type="entry name" value="ICLR_ED"/>
    <property type="match status" value="1"/>
</dbReference>
<reference evidence="6 7" key="2">
    <citation type="submission" date="2024-08" db="EMBL/GenBank/DDBJ databases">
        <title>Phylogenomic analyses of a clade within the roseobacter group suggest taxonomic reassignments of species of the genera Aestuariivita, Citreicella, Loktanella, Nautella, Pelagibaca, Ruegeria, Thalassobius, Thiobacimonas and Tropicibacter, and the proposal o.</title>
        <authorList>
            <person name="Jeon C.O."/>
        </authorList>
    </citation>
    <scope>NUCLEOTIDE SEQUENCE [LARGE SCALE GENOMIC DNA]</scope>
    <source>
        <strain evidence="6 7">SS1-5</strain>
        <plasmid evidence="6 7">pSS1-5</plasmid>
    </source>
</reference>
<keyword evidence="2" id="KW-0238">DNA-binding</keyword>
<reference evidence="7" key="1">
    <citation type="submission" date="2024-04" db="EMBL/GenBank/DDBJ databases">
        <title>Phylogenomic analyses of a clade within the roseobacter group suggest taxonomic reassignments of species of the genera Aestuariivita, Citreicella, Loktanella, Nautella, Pelagibaca, Ruegeria, Thalassobius, Thiobacimonas and Tropicibacter, and the proposal o.</title>
        <authorList>
            <person name="Jeon C.O."/>
        </authorList>
    </citation>
    <scope>NUCLEOTIDE SEQUENCE [LARGE SCALE GENOMIC DNA]</scope>
    <source>
        <strain evidence="7">SS1-5</strain>
        <plasmid evidence="7">pSS1-5</plasmid>
    </source>
</reference>
<feature type="domain" description="HTH iclR-type" evidence="4">
    <location>
        <begin position="1"/>
        <end position="63"/>
    </location>
</feature>
<protein>
    <submittedName>
        <fullName evidence="6">IclR family transcriptional regulator</fullName>
    </submittedName>
</protein>
<dbReference type="InterPro" id="IPR005471">
    <property type="entry name" value="Tscrpt_reg_IclR_N"/>
</dbReference>
<name>A0AAN0NKK9_9RHOB</name>
<evidence type="ECO:0000259" key="5">
    <source>
        <dbReference type="PROSITE" id="PS51078"/>
    </source>
</evidence>
<keyword evidence="1" id="KW-0805">Transcription regulation</keyword>
<dbReference type="KEGG" id="yrh:AABB31_00420"/>
<dbReference type="Proteomes" id="UP001470809">
    <property type="component" value="Plasmid pSS1-5"/>
</dbReference>
<dbReference type="RefSeq" id="WP_342074966.1">
    <property type="nucleotide sequence ID" value="NZ_CP151764.2"/>
</dbReference>
<dbReference type="InterPro" id="IPR014757">
    <property type="entry name" value="Tscrpt_reg_IclR_C"/>
</dbReference>
<dbReference type="PANTHER" id="PTHR30136">
    <property type="entry name" value="HELIX-TURN-HELIX TRANSCRIPTIONAL REGULATOR, ICLR FAMILY"/>
    <property type="match status" value="1"/>
</dbReference>
<evidence type="ECO:0000313" key="6">
    <source>
        <dbReference type="EMBL" id="WZU65624.1"/>
    </source>
</evidence>
<dbReference type="GO" id="GO:0045892">
    <property type="term" value="P:negative regulation of DNA-templated transcription"/>
    <property type="evidence" value="ECO:0007669"/>
    <property type="project" value="TreeGrafter"/>
</dbReference>
<gene>
    <name evidence="6" type="ORF">AABB31_00420</name>
</gene>
<dbReference type="SMART" id="SM00346">
    <property type="entry name" value="HTH_ICLR"/>
    <property type="match status" value="1"/>
</dbReference>
<dbReference type="Pfam" id="PF09339">
    <property type="entry name" value="HTH_IclR"/>
    <property type="match status" value="1"/>
</dbReference>
<dbReference type="PANTHER" id="PTHR30136:SF24">
    <property type="entry name" value="HTH-TYPE TRANSCRIPTIONAL REPRESSOR ALLR"/>
    <property type="match status" value="1"/>
</dbReference>
<proteinExistence type="predicted"/>
<dbReference type="Pfam" id="PF01614">
    <property type="entry name" value="IclR_C"/>
    <property type="match status" value="1"/>
</dbReference>
<geneLocation type="plasmid" evidence="6 7">
    <name>pSS1-5</name>
</geneLocation>
<dbReference type="GO" id="GO:0003700">
    <property type="term" value="F:DNA-binding transcription factor activity"/>
    <property type="evidence" value="ECO:0007669"/>
    <property type="project" value="TreeGrafter"/>
</dbReference>
<dbReference type="InterPro" id="IPR036388">
    <property type="entry name" value="WH-like_DNA-bd_sf"/>
</dbReference>
<evidence type="ECO:0000256" key="3">
    <source>
        <dbReference type="ARBA" id="ARBA00023163"/>
    </source>
</evidence>
<dbReference type="PROSITE" id="PS51077">
    <property type="entry name" value="HTH_ICLR"/>
    <property type="match status" value="1"/>
</dbReference>
<keyword evidence="6" id="KW-0614">Plasmid</keyword>
<keyword evidence="7" id="KW-1185">Reference proteome</keyword>
<organism evidence="6 7">
    <name type="scientific">Yoonia rhodophyticola</name>
    <dbReference type="NCBI Taxonomy" id="3137370"/>
    <lineage>
        <taxon>Bacteria</taxon>
        <taxon>Pseudomonadati</taxon>
        <taxon>Pseudomonadota</taxon>
        <taxon>Alphaproteobacteria</taxon>
        <taxon>Rhodobacterales</taxon>
        <taxon>Paracoccaceae</taxon>
        <taxon>Yoonia</taxon>
    </lineage>
</organism>
<dbReference type="AlphaFoldDB" id="A0AAN0NKK9"/>
<evidence type="ECO:0000256" key="2">
    <source>
        <dbReference type="ARBA" id="ARBA00023125"/>
    </source>
</evidence>
<evidence type="ECO:0000259" key="4">
    <source>
        <dbReference type="PROSITE" id="PS51077"/>
    </source>
</evidence>
<dbReference type="Gene3D" id="3.30.450.40">
    <property type="match status" value="1"/>
</dbReference>
<sequence>MKTVDKALSVLDQFSMENTEIGLSELSRMAGLDKAATRRLLVALSKHGFIEQSSDTRKYRLGHGFLRLARIREATVPVTRAAQEVANWLVEQTNETVHVSIPGAQGMTTIAHRLPNRGHVVNIVPSQILYYHATASGLAYLSFASAETANKILSMKREKMTEATVTSKPELRKMTSTFRSQGYSQTRNTFESDVSSIAMPFFQDEHDPAGSIALALPKSDLTDGRRDELLPFLKEAVSRLETALTGLQSS</sequence>
<dbReference type="GO" id="GO:0003677">
    <property type="term" value="F:DNA binding"/>
    <property type="evidence" value="ECO:0007669"/>
    <property type="project" value="UniProtKB-KW"/>
</dbReference>
<accession>A0AAN0NKK9</accession>
<evidence type="ECO:0000256" key="1">
    <source>
        <dbReference type="ARBA" id="ARBA00023015"/>
    </source>
</evidence>
<dbReference type="EMBL" id="CP151764">
    <property type="protein sequence ID" value="WZU65624.1"/>
    <property type="molecule type" value="Genomic_DNA"/>
</dbReference>
<dbReference type="InterPro" id="IPR050707">
    <property type="entry name" value="HTH_MetabolicPath_Reg"/>
</dbReference>
<dbReference type="InterPro" id="IPR029016">
    <property type="entry name" value="GAF-like_dom_sf"/>
</dbReference>
<dbReference type="Gene3D" id="1.10.10.10">
    <property type="entry name" value="Winged helix-like DNA-binding domain superfamily/Winged helix DNA-binding domain"/>
    <property type="match status" value="1"/>
</dbReference>
<feature type="domain" description="IclR-ED" evidence="5">
    <location>
        <begin position="57"/>
        <end position="246"/>
    </location>
</feature>
<dbReference type="SUPFAM" id="SSF55781">
    <property type="entry name" value="GAF domain-like"/>
    <property type="match status" value="1"/>
</dbReference>
<dbReference type="InterPro" id="IPR036390">
    <property type="entry name" value="WH_DNA-bd_sf"/>
</dbReference>
<keyword evidence="3" id="KW-0804">Transcription</keyword>
<evidence type="ECO:0000313" key="7">
    <source>
        <dbReference type="Proteomes" id="UP001470809"/>
    </source>
</evidence>